<feature type="region of interest" description="Disordered" evidence="1">
    <location>
        <begin position="689"/>
        <end position="729"/>
    </location>
</feature>
<organism evidence="2 3">
    <name type="scientific">Polarella glacialis</name>
    <name type="common">Dinoflagellate</name>
    <dbReference type="NCBI Taxonomy" id="89957"/>
    <lineage>
        <taxon>Eukaryota</taxon>
        <taxon>Sar</taxon>
        <taxon>Alveolata</taxon>
        <taxon>Dinophyceae</taxon>
        <taxon>Suessiales</taxon>
        <taxon>Suessiaceae</taxon>
        <taxon>Polarella</taxon>
    </lineage>
</organism>
<name>A0A813J6Y6_POLGL</name>
<proteinExistence type="predicted"/>
<feature type="compositionally biased region" description="Basic and acidic residues" evidence="1">
    <location>
        <begin position="234"/>
        <end position="256"/>
    </location>
</feature>
<evidence type="ECO:0000313" key="2">
    <source>
        <dbReference type="EMBL" id="CAE8666558.1"/>
    </source>
</evidence>
<feature type="compositionally biased region" description="Low complexity" evidence="1">
    <location>
        <begin position="257"/>
        <end position="280"/>
    </location>
</feature>
<feature type="compositionally biased region" description="Basic residues" evidence="1">
    <location>
        <begin position="164"/>
        <end position="188"/>
    </location>
</feature>
<sequence length="770" mass="85738">MSVITGKQLQEEYPAIFEYFKKIGLLTPAQWEDIKNLKGHWDAPKGDASKTVKWNGELIEYWVAVVAYLAYINSGRDLKNSKFMCTRFNGDKGCQKPGCTFIHMCMWCGVKDTHGLYTKSKTGRMCTESHQFEEERQKYKENYGELHPRDEKLISLVKSVKKADRTHRKKVQQPPAKKGKQPLAKKGKQPPGGQFSHLASSDDDEDGTMGDDTAASSTAPALLQTGQHAPLLPEQKKKEETEEARKREEKMTKHQSQEIQQSSSAQRQQQLLSSRQPPAAEAEEAEEDSKNEEVVGGTGSTADQDAMSNGGTGSAATGTMIADLAVKAGELQEQESKFRHKMERRYSKSFPNHGDLVVFLKSHPDLKKKLDIYLSLRSERGAAVHYTLYGSKLLPPAGDDEAEMLTTWPEEVHLWEWHQSNGSAQEKQLMEKLAVVIYTKESKEKIWSKLDSLAINLYGIEILCKPQQGVIGILVGFSTLMDKELFEDTMHEFKGIIENWVHYKRKRKSGHIVEFKNFRKEEGLTTDWLKSAAESFGVVVNVVVLRRFPENDAIFLNGEIEFQDAKGVSNLMSGVADYPYKHNQKLRTIAWTRGKDFVRLEVREKVNPPSTSLSTPPEAASSSGQSRSSIDPQAAREVPTPVASTAPHSPSAPPGLAPLSQKRAQPVVEQLEPKVPRLSKEVLQAKVDIDNQNTGQSSSSINPQAARDVPTPVASTAPHSPSAPPGLAPLSQECAQLVVEQLEQKVPGLRKAVLQAKLDDEDQSKILEWI</sequence>
<protein>
    <submittedName>
        <fullName evidence="2">Uncharacterized protein</fullName>
    </submittedName>
</protein>
<evidence type="ECO:0000313" key="3">
    <source>
        <dbReference type="Proteomes" id="UP000626109"/>
    </source>
</evidence>
<reference evidence="2" key="1">
    <citation type="submission" date="2021-02" db="EMBL/GenBank/DDBJ databases">
        <authorList>
            <person name="Dougan E. K."/>
            <person name="Rhodes N."/>
            <person name="Thang M."/>
            <person name="Chan C."/>
        </authorList>
    </citation>
    <scope>NUCLEOTIDE SEQUENCE</scope>
</reference>
<dbReference type="Proteomes" id="UP000626109">
    <property type="component" value="Unassembled WGS sequence"/>
</dbReference>
<dbReference type="AlphaFoldDB" id="A0A813J6Y6"/>
<feature type="compositionally biased region" description="Low complexity" evidence="1">
    <location>
        <begin position="306"/>
        <end position="315"/>
    </location>
</feature>
<feature type="region of interest" description="Disordered" evidence="1">
    <location>
        <begin position="160"/>
        <end position="315"/>
    </location>
</feature>
<accession>A0A813J6Y6</accession>
<evidence type="ECO:0000256" key="1">
    <source>
        <dbReference type="SAM" id="MobiDB-lite"/>
    </source>
</evidence>
<gene>
    <name evidence="2" type="ORF">PGLA2088_LOCUS16323</name>
</gene>
<feature type="region of interest" description="Disordered" evidence="1">
    <location>
        <begin position="607"/>
        <end position="675"/>
    </location>
</feature>
<feature type="compositionally biased region" description="Low complexity" evidence="1">
    <location>
        <begin position="639"/>
        <end position="649"/>
    </location>
</feature>
<comment type="caution">
    <text evidence="2">The sequence shown here is derived from an EMBL/GenBank/DDBJ whole genome shotgun (WGS) entry which is preliminary data.</text>
</comment>
<feature type="compositionally biased region" description="Acidic residues" evidence="1">
    <location>
        <begin position="281"/>
        <end position="290"/>
    </location>
</feature>
<feature type="compositionally biased region" description="Polar residues" evidence="1">
    <location>
        <begin position="690"/>
        <end position="703"/>
    </location>
</feature>
<feature type="compositionally biased region" description="Polar residues" evidence="1">
    <location>
        <begin position="214"/>
        <end position="227"/>
    </location>
</feature>
<feature type="non-terminal residue" evidence="2">
    <location>
        <position position="1"/>
    </location>
</feature>
<feature type="compositionally biased region" description="Low complexity" evidence="1">
    <location>
        <begin position="710"/>
        <end position="720"/>
    </location>
</feature>
<dbReference type="EMBL" id="CAJNNW010020631">
    <property type="protein sequence ID" value="CAE8666558.1"/>
    <property type="molecule type" value="Genomic_DNA"/>
</dbReference>